<evidence type="ECO:0000256" key="1">
    <source>
        <dbReference type="ARBA" id="ARBA00022741"/>
    </source>
</evidence>
<keyword evidence="3 6" id="KW-0347">Helicase</keyword>
<protein>
    <recommendedName>
        <fullName evidence="5">DNA 3'-5' helicase II</fullName>
    </recommendedName>
</protein>
<dbReference type="GO" id="GO:0003677">
    <property type="term" value="F:DNA binding"/>
    <property type="evidence" value="ECO:0007669"/>
    <property type="project" value="InterPro"/>
</dbReference>
<dbReference type="InterPro" id="IPR014016">
    <property type="entry name" value="UvrD-like_ATP-bd"/>
</dbReference>
<organism evidence="8 9">
    <name type="scientific">Oleispira antarctica RB-8</name>
    <dbReference type="NCBI Taxonomy" id="698738"/>
    <lineage>
        <taxon>Bacteria</taxon>
        <taxon>Pseudomonadati</taxon>
        <taxon>Pseudomonadota</taxon>
        <taxon>Gammaproteobacteria</taxon>
        <taxon>Oceanospirillales</taxon>
        <taxon>Oceanospirillaceae</taxon>
        <taxon>Oleispira</taxon>
    </lineage>
</organism>
<dbReference type="InterPro" id="IPR027417">
    <property type="entry name" value="P-loop_NTPase"/>
</dbReference>
<dbReference type="PANTHER" id="PTHR11070">
    <property type="entry name" value="UVRD / RECB / PCRA DNA HELICASE FAMILY MEMBER"/>
    <property type="match status" value="1"/>
</dbReference>
<dbReference type="KEGG" id="oai:OLEAN_C11690"/>
<dbReference type="EMBL" id="FO203512">
    <property type="protein sequence ID" value="CCK75345.1"/>
    <property type="molecule type" value="Genomic_DNA"/>
</dbReference>
<dbReference type="OrthoDB" id="1100019at2"/>
<evidence type="ECO:0000256" key="3">
    <source>
        <dbReference type="ARBA" id="ARBA00022806"/>
    </source>
</evidence>
<dbReference type="Proteomes" id="UP000032749">
    <property type="component" value="Chromosome"/>
</dbReference>
<feature type="domain" description="UvrD-like helicase ATP-binding" evidence="7">
    <location>
        <begin position="3"/>
        <end position="291"/>
    </location>
</feature>
<dbReference type="PATRIC" id="fig|698738.3.peg.1213"/>
<evidence type="ECO:0000256" key="6">
    <source>
        <dbReference type="PROSITE-ProRule" id="PRU00560"/>
    </source>
</evidence>
<keyword evidence="4 6" id="KW-0067">ATP-binding</keyword>
<dbReference type="AlphaFoldDB" id="R4YLE7"/>
<keyword evidence="1 6" id="KW-0547">Nucleotide-binding</keyword>
<dbReference type="PROSITE" id="PS51198">
    <property type="entry name" value="UVRD_HELICASE_ATP_BIND"/>
    <property type="match status" value="1"/>
</dbReference>
<sequence length="586" mass="66144">MTVFTDEQQTYIQSSINEHVYLEACPGSGKTEVVAAKVAREADGWDKYPGGMAILSFANSSTEELKRRIFKYLPSSSSLFPHFLGTIDSFIYKNIVNPLASQFTDYRDADGDCSIRIVEASSIIGFRTTWGIAGRGNVYAHHYSIDIGNGGVVFNTGDNITDRALNAVELEDWQQKDLIDTKERMLKGGYATYKDVESLALKALCQKDFEHYLKLLALKYPLIIIDECQDLSAEQLMILKQLSGGGVRLHFIGDLHQSIYGFRDVDPNAVKQFTLENSFTNVELTRNFRSCQKIINLCGTLIGRHNIVGQLTRLEPSCYLAQYETSPTELVSIFEELSADYNNAVIVARGHSVLQKFRTSATNLKPIHKLALAIKLFNYDDMEAIDESITLYSEFIRYYISESVKPNSFNCPQIIESNLTWRRFLFLSLEYISDETLRDMDVNWSSWTKKAKENIRSLPEESFVFDEVKAVIKVMETINLRAPSGEASDLVCDSLGQVMSVKVGRRKTTIHGAKGETHDVTMLVSAASASGQPGSHWKSWLKDENSEAARFAYVASSRPKHRLIWGVKKLKLVERKKFEELGFHII</sequence>
<dbReference type="GO" id="GO:0043138">
    <property type="term" value="F:3'-5' DNA helicase activity"/>
    <property type="evidence" value="ECO:0007669"/>
    <property type="project" value="TreeGrafter"/>
</dbReference>
<keyword evidence="2 6" id="KW-0378">Hydrolase</keyword>
<dbReference type="InterPro" id="IPR000212">
    <property type="entry name" value="DNA_helicase_UvrD/REP"/>
</dbReference>
<dbReference type="SUPFAM" id="SSF52540">
    <property type="entry name" value="P-loop containing nucleoside triphosphate hydrolases"/>
    <property type="match status" value="1"/>
</dbReference>
<evidence type="ECO:0000313" key="9">
    <source>
        <dbReference type="Proteomes" id="UP000032749"/>
    </source>
</evidence>
<accession>R4YLE7</accession>
<dbReference type="STRING" id="698738.OLEAN_C11690"/>
<name>R4YLE7_OLEAN</name>
<evidence type="ECO:0000256" key="2">
    <source>
        <dbReference type="ARBA" id="ARBA00022801"/>
    </source>
</evidence>
<dbReference type="PANTHER" id="PTHR11070:SF2">
    <property type="entry name" value="ATP-DEPENDENT DNA HELICASE SRS2"/>
    <property type="match status" value="1"/>
</dbReference>
<feature type="binding site" evidence="6">
    <location>
        <begin position="24"/>
        <end position="31"/>
    </location>
    <ligand>
        <name>ATP</name>
        <dbReference type="ChEBI" id="CHEBI:30616"/>
    </ligand>
</feature>
<dbReference type="Gene3D" id="3.40.50.300">
    <property type="entry name" value="P-loop containing nucleotide triphosphate hydrolases"/>
    <property type="match status" value="1"/>
</dbReference>
<evidence type="ECO:0000256" key="5">
    <source>
        <dbReference type="ARBA" id="ARBA00034923"/>
    </source>
</evidence>
<dbReference type="GO" id="GO:0000725">
    <property type="term" value="P:recombinational repair"/>
    <property type="evidence" value="ECO:0007669"/>
    <property type="project" value="TreeGrafter"/>
</dbReference>
<evidence type="ECO:0000313" key="8">
    <source>
        <dbReference type="EMBL" id="CCK75345.1"/>
    </source>
</evidence>
<evidence type="ECO:0000259" key="7">
    <source>
        <dbReference type="PROSITE" id="PS51198"/>
    </source>
</evidence>
<dbReference type="GO" id="GO:0016787">
    <property type="term" value="F:hydrolase activity"/>
    <property type="evidence" value="ECO:0007669"/>
    <property type="project" value="UniProtKB-UniRule"/>
</dbReference>
<reference evidence="8 9" key="1">
    <citation type="journal article" date="2013" name="Nat. Commun.">
        <title>Genome sequence and functional genomic analysis of the oil-degrading bacterium Oleispira antarctica.</title>
        <authorList>
            <person name="Kube M."/>
            <person name="Chernikova T.N."/>
            <person name="Al-Ramahi Y."/>
            <person name="Beloqui A."/>
            <person name="Lopez-Cortez N."/>
            <person name="Guazzaroni M.E."/>
            <person name="Heipieper H.J."/>
            <person name="Klages S."/>
            <person name="Kotsyurbenko O.R."/>
            <person name="Langer I."/>
            <person name="Nechitaylo T.Y."/>
            <person name="Lunsdorf H."/>
            <person name="Fernandez M."/>
            <person name="Juarez S."/>
            <person name="Ciordia S."/>
            <person name="Singer A."/>
            <person name="Kagan O."/>
            <person name="Egorova O."/>
            <person name="Petit P.A."/>
            <person name="Stogios P."/>
            <person name="Kim Y."/>
            <person name="Tchigvintsev A."/>
            <person name="Flick R."/>
            <person name="Denaro R."/>
            <person name="Genovese M."/>
            <person name="Albar J.P."/>
            <person name="Reva O.N."/>
            <person name="Martinez-Gomariz M."/>
            <person name="Tran H."/>
            <person name="Ferrer M."/>
            <person name="Savchenko A."/>
            <person name="Yakunin A.F."/>
            <person name="Yakimov M.M."/>
            <person name="Golyshina O.V."/>
            <person name="Reinhardt R."/>
            <person name="Golyshin P.N."/>
        </authorList>
    </citation>
    <scope>NUCLEOTIDE SEQUENCE [LARGE SCALE GENOMIC DNA]</scope>
</reference>
<proteinExistence type="predicted"/>
<keyword evidence="9" id="KW-1185">Reference proteome</keyword>
<evidence type="ECO:0000256" key="4">
    <source>
        <dbReference type="ARBA" id="ARBA00022840"/>
    </source>
</evidence>
<dbReference type="HOGENOM" id="CLU_004585_8_1_6"/>
<dbReference type="Pfam" id="PF00580">
    <property type="entry name" value="UvrD-helicase"/>
    <property type="match status" value="2"/>
</dbReference>
<gene>
    <name evidence="8" type="ORF">OLEAN_C11690</name>
</gene>
<dbReference type="GO" id="GO:0005524">
    <property type="term" value="F:ATP binding"/>
    <property type="evidence" value="ECO:0007669"/>
    <property type="project" value="UniProtKB-UniRule"/>
</dbReference>